<proteinExistence type="predicted"/>
<dbReference type="GO" id="GO:0016491">
    <property type="term" value="F:oxidoreductase activity"/>
    <property type="evidence" value="ECO:0007669"/>
    <property type="project" value="InterPro"/>
</dbReference>
<dbReference type="Gene3D" id="3.40.50.360">
    <property type="match status" value="1"/>
</dbReference>
<dbReference type="EMBL" id="MPDM01000003">
    <property type="protein sequence ID" value="OKL49961.1"/>
    <property type="molecule type" value="Genomic_DNA"/>
</dbReference>
<dbReference type="SUPFAM" id="SSF52218">
    <property type="entry name" value="Flavoproteins"/>
    <property type="match status" value="1"/>
</dbReference>
<dbReference type="GO" id="GO:0005829">
    <property type="term" value="C:cytosol"/>
    <property type="evidence" value="ECO:0007669"/>
    <property type="project" value="TreeGrafter"/>
</dbReference>
<comment type="caution">
    <text evidence="2">The sequence shown here is derived from an EMBL/GenBank/DDBJ whole genome shotgun (WGS) entry which is preliminary data.</text>
</comment>
<evidence type="ECO:0000259" key="1">
    <source>
        <dbReference type="Pfam" id="PF03358"/>
    </source>
</evidence>
<accession>A0A1Q5PQR5</accession>
<name>A0A1Q5PQR5_9ACTO</name>
<evidence type="ECO:0000313" key="2">
    <source>
        <dbReference type="EMBL" id="OKL49961.1"/>
    </source>
</evidence>
<dbReference type="InterPro" id="IPR050712">
    <property type="entry name" value="NAD(P)H-dep_reductase"/>
</dbReference>
<dbReference type="InterPro" id="IPR005025">
    <property type="entry name" value="FMN_Rdtase-like_dom"/>
</dbReference>
<dbReference type="GO" id="GO:0010181">
    <property type="term" value="F:FMN binding"/>
    <property type="evidence" value="ECO:0007669"/>
    <property type="project" value="TreeGrafter"/>
</dbReference>
<evidence type="ECO:0000313" key="3">
    <source>
        <dbReference type="Proteomes" id="UP000186465"/>
    </source>
</evidence>
<reference evidence="3" key="1">
    <citation type="submission" date="2016-11" db="EMBL/GenBank/DDBJ databases">
        <title>Actinomyces gypaetusis sp. nov. isolated from Gypaetus barbatus in Qinghai Tibet Plateau China.</title>
        <authorList>
            <person name="Meng X."/>
        </authorList>
    </citation>
    <scope>NUCLEOTIDE SEQUENCE [LARGE SCALE GENOMIC DNA]</scope>
    <source>
        <strain evidence="3">DSM 15383</strain>
    </source>
</reference>
<dbReference type="Proteomes" id="UP000186465">
    <property type="component" value="Unassembled WGS sequence"/>
</dbReference>
<sequence>MKIGVITGTTRPGNVGSFVGKWVAETLADRTDVTIVPVAVADFDLDLLNEPTHPGAANGNYENPKTQKWAAEIAQLDGFLFITPEYNAAPPAAFKNAFDLLFAEWTEKPVGFVGYSYHGAENAIKHWRDIVAIVKMKAVDSQVMLNLGTETVVDGKFQAAEGQAENLNKLLDEVISQLS</sequence>
<protein>
    <recommendedName>
        <fullName evidence="1">NADPH-dependent FMN reductase-like domain-containing protein</fullName>
    </recommendedName>
</protein>
<dbReference type="RefSeq" id="WP_075361286.1">
    <property type="nucleotide sequence ID" value="NZ_MPDM01000003.1"/>
</dbReference>
<dbReference type="PANTHER" id="PTHR30543:SF21">
    <property type="entry name" value="NAD(P)H-DEPENDENT FMN REDUCTASE LOT6"/>
    <property type="match status" value="1"/>
</dbReference>
<dbReference type="PANTHER" id="PTHR30543">
    <property type="entry name" value="CHROMATE REDUCTASE"/>
    <property type="match status" value="1"/>
</dbReference>
<dbReference type="InterPro" id="IPR029039">
    <property type="entry name" value="Flavoprotein-like_sf"/>
</dbReference>
<organism evidence="2 3">
    <name type="scientific">Boudabousia marimammalium</name>
    <dbReference type="NCBI Taxonomy" id="156892"/>
    <lineage>
        <taxon>Bacteria</taxon>
        <taxon>Bacillati</taxon>
        <taxon>Actinomycetota</taxon>
        <taxon>Actinomycetes</taxon>
        <taxon>Actinomycetales</taxon>
        <taxon>Actinomycetaceae</taxon>
        <taxon>Boudabousia</taxon>
    </lineage>
</organism>
<dbReference type="STRING" id="156892.BM477_03435"/>
<keyword evidence="3" id="KW-1185">Reference proteome</keyword>
<gene>
    <name evidence="2" type="ORF">BM477_03435</name>
</gene>
<dbReference type="OrthoDB" id="9812295at2"/>
<feature type="domain" description="NADPH-dependent FMN reductase-like" evidence="1">
    <location>
        <begin position="1"/>
        <end position="148"/>
    </location>
</feature>
<dbReference type="Pfam" id="PF03358">
    <property type="entry name" value="FMN_red"/>
    <property type="match status" value="1"/>
</dbReference>
<dbReference type="AlphaFoldDB" id="A0A1Q5PQR5"/>